<dbReference type="Gene3D" id="3.90.320.10">
    <property type="match status" value="1"/>
</dbReference>
<dbReference type="InterPro" id="IPR022765">
    <property type="entry name" value="Dna2/Cas4_DUF83"/>
</dbReference>
<gene>
    <name evidence="3" type="ORF">GGP71_003329</name>
</gene>
<dbReference type="GO" id="GO:0004527">
    <property type="term" value="F:exonuclease activity"/>
    <property type="evidence" value="ECO:0007669"/>
    <property type="project" value="UniProtKB-KW"/>
</dbReference>
<dbReference type="InterPro" id="IPR021301">
    <property type="entry name" value="DUF2779"/>
</dbReference>
<reference evidence="3" key="1">
    <citation type="submission" date="2022-08" db="EMBL/GenBank/DDBJ databases">
        <title>Genomic Encyclopedia of Type Strains, Phase V (KMG-V): Genome sequencing to study the core and pangenomes of soil and plant-associated prokaryotes.</title>
        <authorList>
            <person name="Whitman W."/>
        </authorList>
    </citation>
    <scope>NUCLEOTIDE SEQUENCE</scope>
    <source>
        <strain evidence="3">0</strain>
    </source>
</reference>
<protein>
    <submittedName>
        <fullName evidence="3">CRISPR/Cas system-associated exonuclease Cas4 (RecB family)</fullName>
    </submittedName>
</protein>
<keyword evidence="3" id="KW-0378">Hydrolase</keyword>
<evidence type="ECO:0000313" key="4">
    <source>
        <dbReference type="Proteomes" id="UP001155027"/>
    </source>
</evidence>
<dbReference type="Pfam" id="PF01930">
    <property type="entry name" value="Cas_Cas4"/>
    <property type="match status" value="1"/>
</dbReference>
<evidence type="ECO:0000259" key="1">
    <source>
        <dbReference type="Pfam" id="PF01930"/>
    </source>
</evidence>
<dbReference type="EMBL" id="JANUAU010000021">
    <property type="protein sequence ID" value="MCS3679378.1"/>
    <property type="molecule type" value="Genomic_DNA"/>
</dbReference>
<accession>A0A9X2TDF8</accession>
<dbReference type="RefSeq" id="WP_259081165.1">
    <property type="nucleotide sequence ID" value="NZ_JANUAU010000021.1"/>
</dbReference>
<proteinExistence type="predicted"/>
<dbReference type="AlphaFoldDB" id="A0A9X2TDF8"/>
<sequence>MAGLDNPREMWFEAHGSFSPDVGEQWRLRQGQLVGKLARHQFPEGTFVGGPLREKNLRPEEPLFEVTVQDGSMLARIDVLRPHPAGSWILTEVKSSTLKQRTSEKEAKRDLAFQLVLLEQLGLDVAWAEVMHLNPDYTHPGQGQLFKTTRLEEGREDYVEEVIENAPRLSEVLSRPEAPSLWPTRECNSCDCPEKCHDLPKHSIFTLPNLHWSHMEDIIAEGKATLSEVSGHPHLKPRHERYIEAVRSGEPYVDEPAIRSALAELNTPIHFFDFEAIDYALPKFEGTSPWQKIPFQYSLHILRQDGTVGHKEFLHDGDSDPRPALVENMLDDVKPEGSIVVYHDTFEEKRLEELREAFPSRADRLQGMIERLWDQAEVFTWDFIHPDQKGSWSLKNVLPVFAPDLAYEDLDIQHGMAAVIKYGEMIASSSEQKQKTLRNQLLEYCERDTYAMVQIHRGLREMVG</sequence>
<dbReference type="Pfam" id="PF11074">
    <property type="entry name" value="DUF2779"/>
    <property type="match status" value="1"/>
</dbReference>
<keyword evidence="3" id="KW-0540">Nuclease</keyword>
<feature type="domain" description="DUF83" evidence="1">
    <location>
        <begin position="27"/>
        <end position="196"/>
    </location>
</feature>
<comment type="caution">
    <text evidence="3">The sequence shown here is derived from an EMBL/GenBank/DDBJ whole genome shotgun (WGS) entry which is preliminary data.</text>
</comment>
<evidence type="ECO:0000259" key="2">
    <source>
        <dbReference type="Pfam" id="PF11074"/>
    </source>
</evidence>
<keyword evidence="3" id="KW-0269">Exonuclease</keyword>
<evidence type="ECO:0000313" key="3">
    <source>
        <dbReference type="EMBL" id="MCS3679378.1"/>
    </source>
</evidence>
<feature type="domain" description="DUF2779" evidence="2">
    <location>
        <begin position="270"/>
        <end position="393"/>
    </location>
</feature>
<name>A0A9X2TDF8_9BACT</name>
<organism evidence="3 4">
    <name type="scientific">Salinibacter ruber</name>
    <dbReference type="NCBI Taxonomy" id="146919"/>
    <lineage>
        <taxon>Bacteria</taxon>
        <taxon>Pseudomonadati</taxon>
        <taxon>Rhodothermota</taxon>
        <taxon>Rhodothermia</taxon>
        <taxon>Rhodothermales</taxon>
        <taxon>Salinibacteraceae</taxon>
        <taxon>Salinibacter</taxon>
    </lineage>
</organism>
<dbReference type="Proteomes" id="UP001155027">
    <property type="component" value="Unassembled WGS sequence"/>
</dbReference>
<dbReference type="InterPro" id="IPR011604">
    <property type="entry name" value="PDDEXK-like_dom_sf"/>
</dbReference>